<keyword evidence="3" id="KW-1185">Reference proteome</keyword>
<dbReference type="PROSITE" id="PS50888">
    <property type="entry name" value="BHLH"/>
    <property type="match status" value="1"/>
</dbReference>
<dbReference type="PANTHER" id="PTHR13935:SF90">
    <property type="entry name" value="TRANSCRIPTION FACTOR BHLH162"/>
    <property type="match status" value="1"/>
</dbReference>
<protein>
    <submittedName>
        <fullName evidence="4">Transcription factor bHLH36-like</fullName>
    </submittedName>
</protein>
<keyword evidence="2" id="KW-0804">Transcription</keyword>
<dbReference type="RefSeq" id="XP_010260225.1">
    <property type="nucleotide sequence ID" value="XM_010261923.2"/>
</dbReference>
<evidence type="ECO:0000313" key="3">
    <source>
        <dbReference type="Proteomes" id="UP000189703"/>
    </source>
</evidence>
<dbReference type="GeneID" id="104599406"/>
<dbReference type="FunFam" id="4.10.280.10:FF:000103">
    <property type="entry name" value="Transcription factor bHLH162"/>
    <property type="match status" value="1"/>
</dbReference>
<gene>
    <name evidence="4" type="primary">LOC104599406</name>
</gene>
<evidence type="ECO:0000256" key="2">
    <source>
        <dbReference type="ARBA" id="ARBA00023163"/>
    </source>
</evidence>
<evidence type="ECO:0000313" key="4">
    <source>
        <dbReference type="RefSeq" id="XP_010260225.1"/>
    </source>
</evidence>
<dbReference type="OMA" id="QFLFSET"/>
<name>A0A1U8A5P9_NELNU</name>
<dbReference type="InterPro" id="IPR036638">
    <property type="entry name" value="HLH_DNA-bd_sf"/>
</dbReference>
<reference evidence="4" key="1">
    <citation type="submission" date="2025-08" db="UniProtKB">
        <authorList>
            <consortium name="RefSeq"/>
        </authorList>
    </citation>
    <scope>IDENTIFICATION</scope>
</reference>
<dbReference type="FunCoup" id="A0A1U8A5P9">
    <property type="interactions" value="211"/>
</dbReference>
<sequence>MESHPNASSKTDRKTVERNRRNHMKNLYSELNSLIPNHSSKETMSLPDQLNEAANYIKKLQRKLERMKEKKENLMGINKLSRSISSGMMVGVKSPHIEIHDMGSALHVVLTSGLDQQFMFYEVVRLLHEEGAQIVNANFSIIDDMIFHTVHSEIGESMHGFGAARISRRLKKFVSEFVNAS</sequence>
<dbReference type="PANTHER" id="PTHR13935">
    <property type="entry name" value="ACHAETE-SCUTE TRANSCRIPTION FACTOR-RELATED"/>
    <property type="match status" value="1"/>
</dbReference>
<organism evidence="3 4">
    <name type="scientific">Nelumbo nucifera</name>
    <name type="common">Sacred lotus</name>
    <dbReference type="NCBI Taxonomy" id="4432"/>
    <lineage>
        <taxon>Eukaryota</taxon>
        <taxon>Viridiplantae</taxon>
        <taxon>Streptophyta</taxon>
        <taxon>Embryophyta</taxon>
        <taxon>Tracheophyta</taxon>
        <taxon>Spermatophyta</taxon>
        <taxon>Magnoliopsida</taxon>
        <taxon>Proteales</taxon>
        <taxon>Nelumbonaceae</taxon>
        <taxon>Nelumbo</taxon>
    </lineage>
</organism>
<dbReference type="GO" id="GO:0000981">
    <property type="term" value="F:DNA-binding transcription factor activity, RNA polymerase II-specific"/>
    <property type="evidence" value="ECO:0000318"/>
    <property type="project" value="GO_Central"/>
</dbReference>
<dbReference type="SMART" id="SM00353">
    <property type="entry name" value="HLH"/>
    <property type="match status" value="1"/>
</dbReference>
<dbReference type="AlphaFoldDB" id="A0A1U8A5P9"/>
<dbReference type="Proteomes" id="UP000189703">
    <property type="component" value="Unplaced"/>
</dbReference>
<dbReference type="Pfam" id="PF00010">
    <property type="entry name" value="HLH"/>
    <property type="match status" value="1"/>
</dbReference>
<dbReference type="GO" id="GO:0000977">
    <property type="term" value="F:RNA polymerase II transcription regulatory region sequence-specific DNA binding"/>
    <property type="evidence" value="ECO:0000318"/>
    <property type="project" value="GO_Central"/>
</dbReference>
<dbReference type="GO" id="GO:0006357">
    <property type="term" value="P:regulation of transcription by RNA polymerase II"/>
    <property type="evidence" value="ECO:0000318"/>
    <property type="project" value="GO_Central"/>
</dbReference>
<evidence type="ECO:0000256" key="1">
    <source>
        <dbReference type="ARBA" id="ARBA00023015"/>
    </source>
</evidence>
<dbReference type="SUPFAM" id="SSF47459">
    <property type="entry name" value="HLH, helix-loop-helix DNA-binding domain"/>
    <property type="match status" value="1"/>
</dbReference>
<keyword evidence="1" id="KW-0805">Transcription regulation</keyword>
<dbReference type="InterPro" id="IPR011598">
    <property type="entry name" value="bHLH_dom"/>
</dbReference>
<dbReference type="KEGG" id="nnu:104599406"/>
<dbReference type="GO" id="GO:0090575">
    <property type="term" value="C:RNA polymerase II transcription regulator complex"/>
    <property type="evidence" value="ECO:0000318"/>
    <property type="project" value="GO_Central"/>
</dbReference>
<dbReference type="GO" id="GO:0046983">
    <property type="term" value="F:protein dimerization activity"/>
    <property type="evidence" value="ECO:0007669"/>
    <property type="project" value="InterPro"/>
</dbReference>
<accession>A0A1U8A5P9</accession>
<dbReference type="InterPro" id="IPR015660">
    <property type="entry name" value="MASH1/Ascl1a-like"/>
</dbReference>
<dbReference type="Gene3D" id="4.10.280.10">
    <property type="entry name" value="Helix-loop-helix DNA-binding domain"/>
    <property type="match status" value="1"/>
</dbReference>
<proteinExistence type="predicted"/>
<dbReference type="eggNOG" id="ENOG502RZNA">
    <property type="taxonomic scope" value="Eukaryota"/>
</dbReference>
<dbReference type="OrthoDB" id="752507at2759"/>